<comment type="subcellular location">
    <subcellularLocation>
        <location evidence="1">Cell membrane</location>
        <topology evidence="1">Multi-pass membrane protein</topology>
    </subcellularLocation>
</comment>
<feature type="domain" description="Major facilitator superfamily (MFS) profile" evidence="8">
    <location>
        <begin position="216"/>
        <end position="411"/>
    </location>
</feature>
<feature type="transmembrane region" description="Helical" evidence="7">
    <location>
        <begin position="139"/>
        <end position="156"/>
    </location>
</feature>
<dbReference type="GO" id="GO:0005886">
    <property type="term" value="C:plasma membrane"/>
    <property type="evidence" value="ECO:0007669"/>
    <property type="project" value="UniProtKB-SubCell"/>
</dbReference>
<accession>A0A136KF90</accession>
<gene>
    <name evidence="9" type="ORF">UZ20_WS6002000987</name>
</gene>
<keyword evidence="6 7" id="KW-0472">Membrane</keyword>
<keyword evidence="2" id="KW-0813">Transport</keyword>
<evidence type="ECO:0000313" key="10">
    <source>
        <dbReference type="Proteomes" id="UP000070449"/>
    </source>
</evidence>
<evidence type="ECO:0000256" key="1">
    <source>
        <dbReference type="ARBA" id="ARBA00004651"/>
    </source>
</evidence>
<evidence type="ECO:0000256" key="4">
    <source>
        <dbReference type="ARBA" id="ARBA00022692"/>
    </source>
</evidence>
<dbReference type="STRING" id="1617427.UZ20_WS6002000987"/>
<comment type="caution">
    <text evidence="9">The sequence shown here is derived from an EMBL/GenBank/DDBJ whole genome shotgun (WGS) entry which is preliminary data.</text>
</comment>
<feature type="transmembrane region" description="Helical" evidence="7">
    <location>
        <begin position="283"/>
        <end position="300"/>
    </location>
</feature>
<dbReference type="Gene3D" id="1.20.1250.20">
    <property type="entry name" value="MFS general substrate transporter like domains"/>
    <property type="match status" value="2"/>
</dbReference>
<evidence type="ECO:0000256" key="5">
    <source>
        <dbReference type="ARBA" id="ARBA00022989"/>
    </source>
</evidence>
<protein>
    <submittedName>
        <fullName evidence="9">Major Facilitator Superfamily protein</fullName>
    </submittedName>
</protein>
<dbReference type="EMBL" id="JYPD01000026">
    <property type="protein sequence ID" value="KXK08077.1"/>
    <property type="molecule type" value="Genomic_DNA"/>
</dbReference>
<feature type="transmembrane region" description="Helical" evidence="7">
    <location>
        <begin position="218"/>
        <end position="237"/>
    </location>
</feature>
<dbReference type="Proteomes" id="UP000070449">
    <property type="component" value="Unassembled WGS sequence"/>
</dbReference>
<name>A0A136KF90_9BACT</name>
<keyword evidence="4 7" id="KW-0812">Transmembrane</keyword>
<dbReference type="GO" id="GO:0022857">
    <property type="term" value="F:transmembrane transporter activity"/>
    <property type="evidence" value="ECO:0007669"/>
    <property type="project" value="InterPro"/>
</dbReference>
<dbReference type="PANTHER" id="PTHR23517">
    <property type="entry name" value="RESISTANCE PROTEIN MDTM, PUTATIVE-RELATED-RELATED"/>
    <property type="match status" value="1"/>
</dbReference>
<evidence type="ECO:0000256" key="6">
    <source>
        <dbReference type="ARBA" id="ARBA00023136"/>
    </source>
</evidence>
<dbReference type="Pfam" id="PF07690">
    <property type="entry name" value="MFS_1"/>
    <property type="match status" value="1"/>
</dbReference>
<feature type="transmembrane region" description="Helical" evidence="7">
    <location>
        <begin position="45"/>
        <end position="66"/>
    </location>
</feature>
<feature type="transmembrane region" description="Helical" evidence="7">
    <location>
        <begin position="78"/>
        <end position="96"/>
    </location>
</feature>
<evidence type="ECO:0000256" key="2">
    <source>
        <dbReference type="ARBA" id="ARBA00022448"/>
    </source>
</evidence>
<feature type="transmembrane region" description="Helical" evidence="7">
    <location>
        <begin position="168"/>
        <end position="186"/>
    </location>
</feature>
<evidence type="ECO:0000313" key="9">
    <source>
        <dbReference type="EMBL" id="KXK08077.1"/>
    </source>
</evidence>
<feature type="transmembrane region" description="Helical" evidence="7">
    <location>
        <begin position="374"/>
        <end position="391"/>
    </location>
</feature>
<reference evidence="9 10" key="1">
    <citation type="submission" date="2015-02" db="EMBL/GenBank/DDBJ databases">
        <title>Improved understanding of the partial-nitritation anammox process through 23 genomes representing the majority of the microbial community.</title>
        <authorList>
            <person name="Speth D.R."/>
            <person name="In T Zandt M."/>
            <person name="Guerrero Cruz S."/>
            <person name="Jetten M.S."/>
            <person name="Dutilh B.E."/>
        </authorList>
    </citation>
    <scope>NUCLEOTIDE SEQUENCE [LARGE SCALE GENOMIC DNA]</scope>
    <source>
        <strain evidence="9">OLB21</strain>
    </source>
</reference>
<dbReference type="InterPro" id="IPR011701">
    <property type="entry name" value="MFS"/>
</dbReference>
<feature type="transmembrane region" description="Helical" evidence="7">
    <location>
        <begin position="306"/>
        <end position="324"/>
    </location>
</feature>
<dbReference type="InterPro" id="IPR050171">
    <property type="entry name" value="MFS_Transporters"/>
</dbReference>
<keyword evidence="3" id="KW-1003">Cell membrane</keyword>
<dbReference type="SUPFAM" id="SSF103473">
    <property type="entry name" value="MFS general substrate transporter"/>
    <property type="match status" value="1"/>
</dbReference>
<proteinExistence type="predicted"/>
<dbReference type="InterPro" id="IPR036259">
    <property type="entry name" value="MFS_trans_sf"/>
</dbReference>
<sequence>MYRKFFAQNSARKIPFFLTLFFFWSSADIVLTYLLPVLIEDTVSNLLLLGIIVSAGSFMAVIFNMITSWRFAGRHYRFFYLAGFMIALLVPIFLFIPGVWPLLVLTILAGLYYEMFSFGHEEFLGNHVPHREHVKTSGMIMLVVTISSILLPMIIAPSLEQRSFDLSFFLYISFAVIGLLFFILFAPQRSKDVQHAPSKMLSFVNELKIWKLLSRNTYPVLLVMVILMILDAIYWTLGPLLTVYYAKQSPELAALFVPVYIIPGLAVTYYAPKWADKFGEVKAMLFSLGLSGIFLILFLLSEDLHILLALGFISGFFSSLSYTLTEGLFAHLIDRLNEQGTHLIGLRGVAIDLGYIIGPFLGGLMAEYFSIKDGFAYTGIIMVIAALYLFFKYGRTIRLQQIELKKIIEED</sequence>
<evidence type="ECO:0000256" key="7">
    <source>
        <dbReference type="SAM" id="Phobius"/>
    </source>
</evidence>
<dbReference type="InterPro" id="IPR020846">
    <property type="entry name" value="MFS_dom"/>
</dbReference>
<feature type="transmembrane region" description="Helical" evidence="7">
    <location>
        <begin position="252"/>
        <end position="271"/>
    </location>
</feature>
<feature type="transmembrane region" description="Helical" evidence="7">
    <location>
        <begin position="102"/>
        <end position="119"/>
    </location>
</feature>
<keyword evidence="5 7" id="KW-1133">Transmembrane helix</keyword>
<evidence type="ECO:0000259" key="8">
    <source>
        <dbReference type="PROSITE" id="PS50850"/>
    </source>
</evidence>
<dbReference type="PROSITE" id="PS50850">
    <property type="entry name" value="MFS"/>
    <property type="match status" value="1"/>
</dbReference>
<dbReference type="AlphaFoldDB" id="A0A136KF90"/>
<organism evidence="9 10">
    <name type="scientific">candidate division WS6 bacterium OLB21</name>
    <dbReference type="NCBI Taxonomy" id="1617427"/>
    <lineage>
        <taxon>Bacteria</taxon>
        <taxon>Candidatus Dojkabacteria</taxon>
    </lineage>
</organism>
<feature type="transmembrane region" description="Helical" evidence="7">
    <location>
        <begin position="16"/>
        <end position="39"/>
    </location>
</feature>
<evidence type="ECO:0000256" key="3">
    <source>
        <dbReference type="ARBA" id="ARBA00022475"/>
    </source>
</evidence>
<feature type="transmembrane region" description="Helical" evidence="7">
    <location>
        <begin position="344"/>
        <end position="362"/>
    </location>
</feature>